<gene>
    <name evidence="1" type="ORF">ElyMa_004856200</name>
</gene>
<organism evidence="1 2">
    <name type="scientific">Elysia marginata</name>
    <dbReference type="NCBI Taxonomy" id="1093978"/>
    <lineage>
        <taxon>Eukaryota</taxon>
        <taxon>Metazoa</taxon>
        <taxon>Spiralia</taxon>
        <taxon>Lophotrochozoa</taxon>
        <taxon>Mollusca</taxon>
        <taxon>Gastropoda</taxon>
        <taxon>Heterobranchia</taxon>
        <taxon>Euthyneura</taxon>
        <taxon>Panpulmonata</taxon>
        <taxon>Sacoglossa</taxon>
        <taxon>Placobranchoidea</taxon>
        <taxon>Plakobranchidae</taxon>
        <taxon>Elysia</taxon>
    </lineage>
</organism>
<proteinExistence type="predicted"/>
<dbReference type="Proteomes" id="UP000762676">
    <property type="component" value="Unassembled WGS sequence"/>
</dbReference>
<dbReference type="AlphaFoldDB" id="A0AAV4IQ36"/>
<accession>A0AAV4IQ36</accession>
<evidence type="ECO:0000313" key="2">
    <source>
        <dbReference type="Proteomes" id="UP000762676"/>
    </source>
</evidence>
<name>A0AAV4IQ36_9GAST</name>
<reference evidence="1 2" key="1">
    <citation type="journal article" date="2021" name="Elife">
        <title>Chloroplast acquisition without the gene transfer in kleptoplastic sea slugs, Plakobranchus ocellatus.</title>
        <authorList>
            <person name="Maeda T."/>
            <person name="Takahashi S."/>
            <person name="Yoshida T."/>
            <person name="Shimamura S."/>
            <person name="Takaki Y."/>
            <person name="Nagai Y."/>
            <person name="Toyoda A."/>
            <person name="Suzuki Y."/>
            <person name="Arimoto A."/>
            <person name="Ishii H."/>
            <person name="Satoh N."/>
            <person name="Nishiyama T."/>
            <person name="Hasebe M."/>
            <person name="Maruyama T."/>
            <person name="Minagawa J."/>
            <person name="Obokata J."/>
            <person name="Shigenobu S."/>
        </authorList>
    </citation>
    <scope>NUCLEOTIDE SEQUENCE [LARGE SCALE GENOMIC DNA]</scope>
</reference>
<comment type="caution">
    <text evidence="1">The sequence shown here is derived from an EMBL/GenBank/DDBJ whole genome shotgun (WGS) entry which is preliminary data.</text>
</comment>
<dbReference type="EMBL" id="BMAT01009707">
    <property type="protein sequence ID" value="GFS12316.1"/>
    <property type="molecule type" value="Genomic_DNA"/>
</dbReference>
<protein>
    <submittedName>
        <fullName evidence="1">Sodium-coupled monocarboxylate transporter 2</fullName>
    </submittedName>
</protein>
<sequence length="82" mass="9617">MSCLYITCFQNPTDVDPRLIVPVFDVAFPLYYLPESTREYLRFGLNHENKFRKKQRKKQPDVISMSTLGSSVDEKVNVENKM</sequence>
<evidence type="ECO:0000313" key="1">
    <source>
        <dbReference type="EMBL" id="GFS12316.1"/>
    </source>
</evidence>
<keyword evidence="2" id="KW-1185">Reference proteome</keyword>